<reference evidence="2" key="1">
    <citation type="submission" date="2021-01" db="EMBL/GenBank/DDBJ databases">
        <authorList>
            <person name="Corre E."/>
            <person name="Pelletier E."/>
            <person name="Niang G."/>
            <person name="Scheremetjew M."/>
            <person name="Finn R."/>
            <person name="Kale V."/>
            <person name="Holt S."/>
            <person name="Cochrane G."/>
            <person name="Meng A."/>
            <person name="Brown T."/>
            <person name="Cohen L."/>
        </authorList>
    </citation>
    <scope>NUCLEOTIDE SEQUENCE</scope>
    <source>
        <strain evidence="2">CCMP441</strain>
    </source>
</reference>
<name>A0A6U2GLD8_HEMAN</name>
<proteinExistence type="predicted"/>
<evidence type="ECO:0000313" key="2">
    <source>
        <dbReference type="EMBL" id="CAD8733675.1"/>
    </source>
</evidence>
<sequence length="251" mass="28259">MSQTEELEERRRNEADIVRRAAERMAEKGEDMIAKTLAVQAEKRSTRSERLSQRPTQNNAPPATKPPSEKVFCECCVENILRSEVTEDRCCPECGEPIGWCSDLCYAMGNGSPEDDNIGTPPWPESRCGWCDKTAAEIAESEREEASFDEKVSLSTSLRMIGYQPSLSFRRCYHSSERNVVGCDDVTPHDATVSVRYVRESYLDCHGFWPINPAPEHAAEGRLDMDDFVEFCFFAEQAENQQDSPPSSPEG</sequence>
<organism evidence="2">
    <name type="scientific">Hemiselmis andersenii</name>
    <name type="common">Cryptophyte alga</name>
    <dbReference type="NCBI Taxonomy" id="464988"/>
    <lineage>
        <taxon>Eukaryota</taxon>
        <taxon>Cryptophyceae</taxon>
        <taxon>Cryptomonadales</taxon>
        <taxon>Hemiselmidaceae</taxon>
        <taxon>Hemiselmis</taxon>
    </lineage>
</organism>
<evidence type="ECO:0000256" key="1">
    <source>
        <dbReference type="SAM" id="MobiDB-lite"/>
    </source>
</evidence>
<feature type="compositionally biased region" description="Basic and acidic residues" evidence="1">
    <location>
        <begin position="41"/>
        <end position="52"/>
    </location>
</feature>
<feature type="region of interest" description="Disordered" evidence="1">
    <location>
        <begin position="29"/>
        <end position="68"/>
    </location>
</feature>
<protein>
    <submittedName>
        <fullName evidence="2">Uncharacterized protein</fullName>
    </submittedName>
</protein>
<dbReference type="EMBL" id="HBFK01000230">
    <property type="protein sequence ID" value="CAD8733675.1"/>
    <property type="molecule type" value="Transcribed_RNA"/>
</dbReference>
<dbReference type="AlphaFoldDB" id="A0A6U2GLD8"/>
<gene>
    <name evidence="2" type="ORF">HAND1043_LOCUS166</name>
</gene>
<accession>A0A6U2GLD8</accession>